<dbReference type="InterPro" id="IPR036162">
    <property type="entry name" value="Resolvase-like_N_sf"/>
</dbReference>
<evidence type="ECO:0000313" key="5">
    <source>
        <dbReference type="EMBL" id="CAK9252017.1"/>
    </source>
</evidence>
<name>A0ABP0VD00_9BRYO</name>
<dbReference type="Pfam" id="PF13384">
    <property type="entry name" value="HTH_23"/>
    <property type="match status" value="1"/>
</dbReference>
<dbReference type="CDD" id="cd03768">
    <property type="entry name" value="SR_ResInv"/>
    <property type="match status" value="1"/>
</dbReference>
<dbReference type="Gene3D" id="3.40.50.1390">
    <property type="entry name" value="Resolvase, N-terminal catalytic domain"/>
    <property type="match status" value="1"/>
</dbReference>
<dbReference type="PANTHER" id="PTHR30461:SF2">
    <property type="entry name" value="SERINE RECOMBINASE PINE-RELATED"/>
    <property type="match status" value="1"/>
</dbReference>
<keyword evidence="3" id="KW-0233">DNA recombination</keyword>
<gene>
    <name evidence="5" type="ORF">CSSPJE1EN1_LOCUS27395</name>
</gene>
<proteinExistence type="inferred from homology"/>
<evidence type="ECO:0000313" key="6">
    <source>
        <dbReference type="Proteomes" id="UP001497444"/>
    </source>
</evidence>
<dbReference type="EMBL" id="CAXAQS010000539">
    <property type="protein sequence ID" value="CAK9252017.1"/>
    <property type="molecule type" value="Genomic_DNA"/>
</dbReference>
<dbReference type="PROSITE" id="PS51736">
    <property type="entry name" value="RECOMBINASES_3"/>
    <property type="match status" value="1"/>
</dbReference>
<dbReference type="Gene3D" id="1.10.10.60">
    <property type="entry name" value="Homeodomain-like"/>
    <property type="match status" value="1"/>
</dbReference>
<comment type="similarity">
    <text evidence="1">Belongs to the site-specific recombinase resolvase family.</text>
</comment>
<sequence>MTTKALRAVTYSRVSTHDKGQNPEVQRAELNRYCKARDWPIQEEVIDYGSGGTDQRPGLKGLMSLVRARKVDVVVVTKLDRFARSLRHLVTALDEFTALGVLFVSVGDQIDLTTASGRLMLHLLAAFAEFERALIRERTLMGLAHARSIGKTLGRPITRPDNEILKLRSEGMSYTQIQKCLGCERSAVYRALKAVAKTSSQSFQVAEKTRHRKGAK</sequence>
<feature type="domain" description="Resolvase/invertase-type recombinase catalytic" evidence="4">
    <location>
        <begin position="7"/>
        <end position="150"/>
    </location>
</feature>
<dbReference type="Proteomes" id="UP001497444">
    <property type="component" value="Unassembled WGS sequence"/>
</dbReference>
<dbReference type="SUPFAM" id="SSF53041">
    <property type="entry name" value="Resolvase-like"/>
    <property type="match status" value="1"/>
</dbReference>
<comment type="caution">
    <text evidence="5">The sequence shown here is derived from an EMBL/GenBank/DDBJ whole genome shotgun (WGS) entry which is preliminary data.</text>
</comment>
<dbReference type="Pfam" id="PF00239">
    <property type="entry name" value="Resolvase"/>
    <property type="match status" value="1"/>
</dbReference>
<reference evidence="5" key="1">
    <citation type="submission" date="2024-02" db="EMBL/GenBank/DDBJ databases">
        <authorList>
            <consortium name="ELIXIR-Norway"/>
            <consortium name="Elixir Norway"/>
        </authorList>
    </citation>
    <scope>NUCLEOTIDE SEQUENCE</scope>
</reference>
<organism evidence="5 6">
    <name type="scientific">Sphagnum jensenii</name>
    <dbReference type="NCBI Taxonomy" id="128206"/>
    <lineage>
        <taxon>Eukaryota</taxon>
        <taxon>Viridiplantae</taxon>
        <taxon>Streptophyta</taxon>
        <taxon>Embryophyta</taxon>
        <taxon>Bryophyta</taxon>
        <taxon>Sphagnophytina</taxon>
        <taxon>Sphagnopsida</taxon>
        <taxon>Sphagnales</taxon>
        <taxon>Sphagnaceae</taxon>
        <taxon>Sphagnum</taxon>
    </lineage>
</organism>
<keyword evidence="2" id="KW-0238">DNA-binding</keyword>
<evidence type="ECO:0000256" key="2">
    <source>
        <dbReference type="ARBA" id="ARBA00023125"/>
    </source>
</evidence>
<evidence type="ECO:0000256" key="1">
    <source>
        <dbReference type="ARBA" id="ARBA00009913"/>
    </source>
</evidence>
<evidence type="ECO:0000259" key="4">
    <source>
        <dbReference type="PROSITE" id="PS51736"/>
    </source>
</evidence>
<protein>
    <recommendedName>
        <fullName evidence="4">Resolvase/invertase-type recombinase catalytic domain-containing protein</fullName>
    </recommendedName>
</protein>
<accession>A0ABP0VD00</accession>
<dbReference type="SUPFAM" id="SSF46689">
    <property type="entry name" value="Homeodomain-like"/>
    <property type="match status" value="1"/>
</dbReference>
<dbReference type="SMART" id="SM00857">
    <property type="entry name" value="Resolvase"/>
    <property type="match status" value="1"/>
</dbReference>
<dbReference type="PANTHER" id="PTHR30461">
    <property type="entry name" value="DNA-INVERTASE FROM LAMBDOID PROPHAGE"/>
    <property type="match status" value="1"/>
</dbReference>
<dbReference type="InterPro" id="IPR050639">
    <property type="entry name" value="SSR_resolvase"/>
</dbReference>
<evidence type="ECO:0000256" key="3">
    <source>
        <dbReference type="ARBA" id="ARBA00023172"/>
    </source>
</evidence>
<keyword evidence="6" id="KW-1185">Reference proteome</keyword>
<dbReference type="InterPro" id="IPR009057">
    <property type="entry name" value="Homeodomain-like_sf"/>
</dbReference>
<dbReference type="InterPro" id="IPR006119">
    <property type="entry name" value="Resolv_N"/>
</dbReference>